<evidence type="ECO:0000313" key="2">
    <source>
        <dbReference type="EMBL" id="KKQ97956.1"/>
    </source>
</evidence>
<organism evidence="2 3">
    <name type="scientific">Candidatus Woesebacteria bacterium GW2011_GWB1_39_12</name>
    <dbReference type="NCBI Taxonomy" id="1618574"/>
    <lineage>
        <taxon>Bacteria</taxon>
        <taxon>Candidatus Woeseibacteriota</taxon>
    </lineage>
</organism>
<dbReference type="PANTHER" id="PTHR21666">
    <property type="entry name" value="PEPTIDASE-RELATED"/>
    <property type="match status" value="1"/>
</dbReference>
<evidence type="ECO:0000259" key="1">
    <source>
        <dbReference type="Pfam" id="PF01551"/>
    </source>
</evidence>
<dbReference type="Gene3D" id="2.70.70.10">
    <property type="entry name" value="Glucose Permease (Domain IIA)"/>
    <property type="match status" value="1"/>
</dbReference>
<dbReference type="InterPro" id="IPR016047">
    <property type="entry name" value="M23ase_b-sheet_dom"/>
</dbReference>
<dbReference type="InterPro" id="IPR011055">
    <property type="entry name" value="Dup_hybrid_motif"/>
</dbReference>
<sequence length="203" mass="23304">MRYFLEDFEKTHNKEWLFGAFPAWEYYPSTGTHIGTDFKVVVGTSIFAPSDGEMFRIEYNQYKGNTGIFIFKHNGIEWGLELCHLKEQPKKGEYREGEIIAYSGNTGSATTGAHLHAVLHRNATVTKHYLELRSRADFLRLHSEGAVVDCFGWFCDNIKKPEQKSEDKETDASQKVIAIQNNVDKKSLAEIIAKILRYFFPNN</sequence>
<dbReference type="Pfam" id="PF01551">
    <property type="entry name" value="Peptidase_M23"/>
    <property type="match status" value="1"/>
</dbReference>
<dbReference type="AlphaFoldDB" id="A0A0G0Q8D1"/>
<name>A0A0G0Q8D1_9BACT</name>
<gene>
    <name evidence="2" type="ORF">UT24_C0042G0004</name>
</gene>
<evidence type="ECO:0000313" key="3">
    <source>
        <dbReference type="Proteomes" id="UP000033881"/>
    </source>
</evidence>
<reference evidence="2 3" key="1">
    <citation type="journal article" date="2015" name="Nature">
        <title>rRNA introns, odd ribosomes, and small enigmatic genomes across a large radiation of phyla.</title>
        <authorList>
            <person name="Brown C.T."/>
            <person name="Hug L.A."/>
            <person name="Thomas B.C."/>
            <person name="Sharon I."/>
            <person name="Castelle C.J."/>
            <person name="Singh A."/>
            <person name="Wilkins M.J."/>
            <person name="Williams K.H."/>
            <person name="Banfield J.F."/>
        </authorList>
    </citation>
    <scope>NUCLEOTIDE SEQUENCE [LARGE SCALE GENOMIC DNA]</scope>
</reference>
<dbReference type="InterPro" id="IPR050570">
    <property type="entry name" value="Cell_wall_metabolism_enzyme"/>
</dbReference>
<dbReference type="STRING" id="1618574.UT24_C0042G0004"/>
<dbReference type="CDD" id="cd12797">
    <property type="entry name" value="M23_peptidase"/>
    <property type="match status" value="1"/>
</dbReference>
<feature type="domain" description="M23ase beta-sheet core" evidence="1">
    <location>
        <begin position="32"/>
        <end position="123"/>
    </location>
</feature>
<dbReference type="EMBL" id="LBWB01000042">
    <property type="protein sequence ID" value="KKQ97956.1"/>
    <property type="molecule type" value="Genomic_DNA"/>
</dbReference>
<comment type="caution">
    <text evidence="2">The sequence shown here is derived from an EMBL/GenBank/DDBJ whole genome shotgun (WGS) entry which is preliminary data.</text>
</comment>
<accession>A0A0G0Q8D1</accession>
<dbReference type="Proteomes" id="UP000033881">
    <property type="component" value="Unassembled WGS sequence"/>
</dbReference>
<dbReference type="PANTHER" id="PTHR21666:SF285">
    <property type="entry name" value="M23 FAMILY METALLOPEPTIDASE"/>
    <property type="match status" value="1"/>
</dbReference>
<proteinExistence type="predicted"/>
<protein>
    <recommendedName>
        <fullName evidence="1">M23ase beta-sheet core domain-containing protein</fullName>
    </recommendedName>
</protein>
<dbReference type="GO" id="GO:0004222">
    <property type="term" value="F:metalloendopeptidase activity"/>
    <property type="evidence" value="ECO:0007669"/>
    <property type="project" value="TreeGrafter"/>
</dbReference>
<dbReference type="SUPFAM" id="SSF51261">
    <property type="entry name" value="Duplicated hybrid motif"/>
    <property type="match status" value="1"/>
</dbReference>